<accession>A0AAN7L776</accession>
<sequence>MEDAVAIHPFLCIQHGEIYGGFHYFAVYDGHRCPHVGEWCRERLHELVREEITSMPERTGGGPVEWGDVMRRSFTRMDSETRSSWPIVGIQEPCSVGKARRKGKAIPLAVDHKPDRPDELERIHAAGGSVIYWNGARLLGVLAMSRAIGDIFLKPYVSFETEVTIMERTSNDDCLILASDGLWDVVSNQTACKAARMCLRKITAPPRAEDGVILLGQMVGCGGCDSGGSGGGGTTSDDACSDASMLLTKLAIARHSTDNVSVVVVDLR</sequence>
<dbReference type="AlphaFoldDB" id="A0AAN7L776"/>
<dbReference type="GO" id="GO:0004722">
    <property type="term" value="F:protein serine/threonine phosphatase activity"/>
    <property type="evidence" value="ECO:0007669"/>
    <property type="project" value="InterPro"/>
</dbReference>
<dbReference type="Gene3D" id="3.60.40.10">
    <property type="entry name" value="PPM-type phosphatase domain"/>
    <property type="match status" value="2"/>
</dbReference>
<dbReference type="CDD" id="cd00143">
    <property type="entry name" value="PP2Cc"/>
    <property type="match status" value="1"/>
</dbReference>
<dbReference type="InterPro" id="IPR015655">
    <property type="entry name" value="PP2C"/>
</dbReference>
<dbReference type="Proteomes" id="UP001345219">
    <property type="component" value="Chromosome 13"/>
</dbReference>
<comment type="caution">
    <text evidence="2">The sequence shown here is derived from an EMBL/GenBank/DDBJ whole genome shotgun (WGS) entry which is preliminary data.</text>
</comment>
<evidence type="ECO:0000313" key="2">
    <source>
        <dbReference type="EMBL" id="KAK4780566.1"/>
    </source>
</evidence>
<gene>
    <name evidence="2" type="ORF">SAY87_016672</name>
</gene>
<dbReference type="PROSITE" id="PS51746">
    <property type="entry name" value="PPM_2"/>
    <property type="match status" value="1"/>
</dbReference>
<dbReference type="Pfam" id="PF00481">
    <property type="entry name" value="PP2C"/>
    <property type="match status" value="1"/>
</dbReference>
<reference evidence="2 3" key="1">
    <citation type="journal article" date="2023" name="Hortic Res">
        <title>Pangenome of water caltrop reveals structural variations and asymmetric subgenome divergence after allopolyploidization.</title>
        <authorList>
            <person name="Zhang X."/>
            <person name="Chen Y."/>
            <person name="Wang L."/>
            <person name="Yuan Y."/>
            <person name="Fang M."/>
            <person name="Shi L."/>
            <person name="Lu R."/>
            <person name="Comes H.P."/>
            <person name="Ma Y."/>
            <person name="Chen Y."/>
            <person name="Huang G."/>
            <person name="Zhou Y."/>
            <person name="Zheng Z."/>
            <person name="Qiu Y."/>
        </authorList>
    </citation>
    <scope>NUCLEOTIDE SEQUENCE [LARGE SCALE GENOMIC DNA]</scope>
    <source>
        <tissue evidence="2">Roots</tissue>
    </source>
</reference>
<dbReference type="EMBL" id="JAXIOK010000001">
    <property type="protein sequence ID" value="KAK4780566.1"/>
    <property type="molecule type" value="Genomic_DNA"/>
</dbReference>
<keyword evidence="3" id="KW-1185">Reference proteome</keyword>
<dbReference type="PANTHER" id="PTHR47992">
    <property type="entry name" value="PROTEIN PHOSPHATASE"/>
    <property type="match status" value="1"/>
</dbReference>
<organism evidence="2 3">
    <name type="scientific">Trapa incisa</name>
    <dbReference type="NCBI Taxonomy" id="236973"/>
    <lineage>
        <taxon>Eukaryota</taxon>
        <taxon>Viridiplantae</taxon>
        <taxon>Streptophyta</taxon>
        <taxon>Embryophyta</taxon>
        <taxon>Tracheophyta</taxon>
        <taxon>Spermatophyta</taxon>
        <taxon>Magnoliopsida</taxon>
        <taxon>eudicotyledons</taxon>
        <taxon>Gunneridae</taxon>
        <taxon>Pentapetalae</taxon>
        <taxon>rosids</taxon>
        <taxon>malvids</taxon>
        <taxon>Myrtales</taxon>
        <taxon>Lythraceae</taxon>
        <taxon>Trapa</taxon>
    </lineage>
</organism>
<proteinExistence type="predicted"/>
<evidence type="ECO:0000259" key="1">
    <source>
        <dbReference type="PROSITE" id="PS51746"/>
    </source>
</evidence>
<dbReference type="InterPro" id="IPR001932">
    <property type="entry name" value="PPM-type_phosphatase-like_dom"/>
</dbReference>
<dbReference type="SUPFAM" id="SSF81606">
    <property type="entry name" value="PP2C-like"/>
    <property type="match status" value="1"/>
</dbReference>
<evidence type="ECO:0000313" key="3">
    <source>
        <dbReference type="Proteomes" id="UP001345219"/>
    </source>
</evidence>
<dbReference type="InterPro" id="IPR036457">
    <property type="entry name" value="PPM-type-like_dom_sf"/>
</dbReference>
<protein>
    <recommendedName>
        <fullName evidence="1">PPM-type phosphatase domain-containing protein</fullName>
    </recommendedName>
</protein>
<name>A0AAN7L776_9MYRT</name>
<dbReference type="SMART" id="SM00332">
    <property type="entry name" value="PP2Cc"/>
    <property type="match status" value="1"/>
</dbReference>
<feature type="domain" description="PPM-type phosphatase" evidence="1">
    <location>
        <begin position="1"/>
        <end position="267"/>
    </location>
</feature>